<sequence>MAGINPFLIPNVIQEIFNHLPARELENNRRVCTIWDDEAARALKKRRLVSFRCVDEVKVYLTAMRKTRQFPHVRFQFLFDDVTGLVNEVMQEFWTIFGSKVRHLELNQSNLFWRDFALLTCDGKLPKLISLHMKRLPLHMWNERSFSPSQHQIPTLKVLKLESIPEAEIGVNGATQRLADLLLLFPNLEQLIFFPIQQNGTRITRRMSDIMSSLLLQDEIQLPKLKTIGTNLTLDNEKTLMMANKKFALNNLQISFQNDVKIESLALLFQSLESSLAELKVMLPRNIQFHRFEEFNGCFKKLSNLQSLEITKLDRKLTFIYGMPALRKLVVGTRNMDNILPAGIRYGELQITDLNICSMETEQIIDGINQIRLRFPMLSRLSLNGVDDDALRVIYGYLPLITSLELADSAITDQGITGVPNEICLEYNRVFPKPSTKDTIRDYRRDLYVGSMQFLVRLSISAPDLTDATIAYGLIECKKMRKLKLSSSKISDDGMLLLVDEMQHQLNYVDVSLCPRITELSVIYAKERLNADLMVAESVDVSHEKVLKKTLEESDIGQIELKRYMSINRSRVDHRGHPSEFFIEVSRPLHWISRFPTGSPFEYQGYKKRITKALHRNPGLMSMLKRTGYKRFVITFGQGIKNEIHGQVHQQNINNINNQDSNEYEYGEELIPESTIVKLYKVGLFLNDVQQWLFSGADYQLLD</sequence>
<dbReference type="Gene3D" id="3.80.10.10">
    <property type="entry name" value="Ribonuclease Inhibitor"/>
    <property type="match status" value="2"/>
</dbReference>
<dbReference type="InterPro" id="IPR032675">
    <property type="entry name" value="LRR_dom_sf"/>
</dbReference>
<dbReference type="Proteomes" id="UP001642540">
    <property type="component" value="Unassembled WGS sequence"/>
</dbReference>
<keyword evidence="2" id="KW-1185">Reference proteome</keyword>
<dbReference type="EMBL" id="CAXLJM020000025">
    <property type="protein sequence ID" value="CAL8092177.1"/>
    <property type="molecule type" value="Genomic_DNA"/>
</dbReference>
<evidence type="ECO:0000313" key="2">
    <source>
        <dbReference type="Proteomes" id="UP001642540"/>
    </source>
</evidence>
<comment type="caution">
    <text evidence="1">The sequence shown here is derived from an EMBL/GenBank/DDBJ whole genome shotgun (WGS) entry which is preliminary data.</text>
</comment>
<accession>A0ABP1QBL7</accession>
<gene>
    <name evidence="1" type="ORF">ODALV1_LOCUS8143</name>
</gene>
<proteinExistence type="predicted"/>
<organism evidence="1 2">
    <name type="scientific">Orchesella dallaii</name>
    <dbReference type="NCBI Taxonomy" id="48710"/>
    <lineage>
        <taxon>Eukaryota</taxon>
        <taxon>Metazoa</taxon>
        <taxon>Ecdysozoa</taxon>
        <taxon>Arthropoda</taxon>
        <taxon>Hexapoda</taxon>
        <taxon>Collembola</taxon>
        <taxon>Entomobryomorpha</taxon>
        <taxon>Entomobryoidea</taxon>
        <taxon>Orchesellidae</taxon>
        <taxon>Orchesellinae</taxon>
        <taxon>Orchesella</taxon>
    </lineage>
</organism>
<protein>
    <recommendedName>
        <fullName evidence="3">F-box domain-containing protein</fullName>
    </recommendedName>
</protein>
<reference evidence="1 2" key="1">
    <citation type="submission" date="2024-08" db="EMBL/GenBank/DDBJ databases">
        <authorList>
            <person name="Cucini C."/>
            <person name="Frati F."/>
        </authorList>
    </citation>
    <scope>NUCLEOTIDE SEQUENCE [LARGE SCALE GENOMIC DNA]</scope>
</reference>
<dbReference type="PANTHER" id="PTHR13318">
    <property type="entry name" value="PARTNER OF PAIRED, ISOFORM B-RELATED"/>
    <property type="match status" value="1"/>
</dbReference>
<name>A0ABP1QBL7_9HEXA</name>
<evidence type="ECO:0000313" key="1">
    <source>
        <dbReference type="EMBL" id="CAL8092177.1"/>
    </source>
</evidence>
<evidence type="ECO:0008006" key="3">
    <source>
        <dbReference type="Google" id="ProtNLM"/>
    </source>
</evidence>
<dbReference type="SUPFAM" id="SSF52047">
    <property type="entry name" value="RNI-like"/>
    <property type="match status" value="1"/>
</dbReference>